<evidence type="ECO:0000259" key="7">
    <source>
        <dbReference type="PROSITE" id="PS51462"/>
    </source>
</evidence>
<keyword evidence="5" id="KW-0460">Magnesium</keyword>
<dbReference type="InterPro" id="IPR020476">
    <property type="entry name" value="Nudix_hydrolase"/>
</dbReference>
<dbReference type="Gene3D" id="3.90.79.10">
    <property type="entry name" value="Nucleoside Triphosphate Pyrophosphohydrolase"/>
    <property type="match status" value="1"/>
</dbReference>
<dbReference type="GO" id="GO:0008413">
    <property type="term" value="F:8-oxo-7,8-dihydroguanosine triphosphate pyrophosphatase activity"/>
    <property type="evidence" value="ECO:0007669"/>
    <property type="project" value="InterPro"/>
</dbReference>
<comment type="caution">
    <text evidence="8">The sequence shown here is derived from an EMBL/GenBank/DDBJ whole genome shotgun (WGS) entry which is preliminary data.</text>
</comment>
<dbReference type="PANTHER" id="PTHR43758:SF2">
    <property type="entry name" value="OXIDIZED PURINE NUCLEOSIDE TRIPHOSPHATE HYDROLASE"/>
    <property type="match status" value="1"/>
</dbReference>
<evidence type="ECO:0000256" key="1">
    <source>
        <dbReference type="ARBA" id="ARBA00001946"/>
    </source>
</evidence>
<dbReference type="PANTHER" id="PTHR43758">
    <property type="entry name" value="7,8-DIHYDRO-8-OXOGUANINE TRIPHOSPHATASE"/>
    <property type="match status" value="1"/>
</dbReference>
<evidence type="ECO:0000256" key="6">
    <source>
        <dbReference type="RuleBase" id="RU003476"/>
    </source>
</evidence>
<dbReference type="PROSITE" id="PS51462">
    <property type="entry name" value="NUDIX"/>
    <property type="match status" value="1"/>
</dbReference>
<dbReference type="GO" id="GO:0005737">
    <property type="term" value="C:cytoplasm"/>
    <property type="evidence" value="ECO:0007669"/>
    <property type="project" value="TreeGrafter"/>
</dbReference>
<dbReference type="GO" id="GO:0006281">
    <property type="term" value="P:DNA repair"/>
    <property type="evidence" value="ECO:0007669"/>
    <property type="project" value="InterPro"/>
</dbReference>
<proteinExistence type="inferred from homology"/>
<dbReference type="PROSITE" id="PS00893">
    <property type="entry name" value="NUDIX_BOX"/>
    <property type="match status" value="1"/>
</dbReference>
<dbReference type="InterPro" id="IPR000086">
    <property type="entry name" value="NUDIX_hydrolase_dom"/>
</dbReference>
<keyword evidence="3" id="KW-0479">Metal-binding</keyword>
<dbReference type="PRINTS" id="PR01402">
    <property type="entry name" value="MUTATORMUTX"/>
</dbReference>
<evidence type="ECO:0000256" key="3">
    <source>
        <dbReference type="ARBA" id="ARBA00022723"/>
    </source>
</evidence>
<evidence type="ECO:0000256" key="4">
    <source>
        <dbReference type="ARBA" id="ARBA00022801"/>
    </source>
</evidence>
<protein>
    <submittedName>
        <fullName evidence="8">8-oxo-dGTP diphosphatase</fullName>
    </submittedName>
</protein>
<keyword evidence="4 6" id="KW-0378">Hydrolase</keyword>
<name>A0A7V4WVA2_CALAY</name>
<feature type="domain" description="Nudix hydrolase" evidence="7">
    <location>
        <begin position="1"/>
        <end position="129"/>
    </location>
</feature>
<dbReference type="Proteomes" id="UP000885779">
    <property type="component" value="Unassembled WGS sequence"/>
</dbReference>
<dbReference type="InterPro" id="IPR003562">
    <property type="entry name" value="Mutator_MutX_prot"/>
</dbReference>
<dbReference type="EMBL" id="DRQG01000101">
    <property type="protein sequence ID" value="HGY56179.1"/>
    <property type="molecule type" value="Genomic_DNA"/>
</dbReference>
<comment type="similarity">
    <text evidence="2 6">Belongs to the Nudix hydrolase family.</text>
</comment>
<reference evidence="8" key="1">
    <citation type="journal article" date="2020" name="mSystems">
        <title>Genome- and Community-Level Interaction Insights into Carbon Utilization and Element Cycling Functions of Hydrothermarchaeota in Hydrothermal Sediment.</title>
        <authorList>
            <person name="Zhou Z."/>
            <person name="Liu Y."/>
            <person name="Xu W."/>
            <person name="Pan J."/>
            <person name="Luo Z.H."/>
            <person name="Li M."/>
        </authorList>
    </citation>
    <scope>NUCLEOTIDE SEQUENCE [LARGE SCALE GENOMIC DNA]</scope>
    <source>
        <strain evidence="8">HyVt-577</strain>
    </source>
</reference>
<dbReference type="CDD" id="cd18886">
    <property type="entry name" value="NUDIX_MutT_Nudt1"/>
    <property type="match status" value="1"/>
</dbReference>
<organism evidence="8">
    <name type="scientific">Caldithrix abyssi</name>
    <dbReference type="NCBI Taxonomy" id="187145"/>
    <lineage>
        <taxon>Bacteria</taxon>
        <taxon>Pseudomonadati</taxon>
        <taxon>Calditrichota</taxon>
        <taxon>Calditrichia</taxon>
        <taxon>Calditrichales</taxon>
        <taxon>Calditrichaceae</taxon>
        <taxon>Caldithrix</taxon>
    </lineage>
</organism>
<dbReference type="AlphaFoldDB" id="A0A7V4WVA2"/>
<gene>
    <name evidence="8" type="ORF">ENK44_10780</name>
</gene>
<dbReference type="InterPro" id="IPR020084">
    <property type="entry name" value="NUDIX_hydrolase_CS"/>
</dbReference>
<evidence type="ECO:0000256" key="2">
    <source>
        <dbReference type="ARBA" id="ARBA00005582"/>
    </source>
</evidence>
<evidence type="ECO:0000256" key="5">
    <source>
        <dbReference type="ARBA" id="ARBA00022842"/>
    </source>
</evidence>
<dbReference type="SUPFAM" id="SSF55811">
    <property type="entry name" value="Nudix"/>
    <property type="match status" value="1"/>
</dbReference>
<dbReference type="InterPro" id="IPR015797">
    <property type="entry name" value="NUDIX_hydrolase-like_dom_sf"/>
</dbReference>
<evidence type="ECO:0000313" key="8">
    <source>
        <dbReference type="EMBL" id="HGY56179.1"/>
    </source>
</evidence>
<accession>A0A7V4WVA2</accession>
<sequence length="152" mass="18043">MQLATLCYVRRAGKTLMLHRIKKENDMHRGKWNGLGGKMEAGETPEECAIREVREESGLVVDRLHLKGFITFPMFDGVKDWYVFLFVIDRFSGKMIESPEGKLEWINNEDLLSLPLWEGDKIFLKWLDQDRFFSAKFIYKQKQLQHYSVQFY</sequence>
<dbReference type="PRINTS" id="PR00502">
    <property type="entry name" value="NUDIXFAMILY"/>
</dbReference>
<dbReference type="GO" id="GO:0046872">
    <property type="term" value="F:metal ion binding"/>
    <property type="evidence" value="ECO:0007669"/>
    <property type="project" value="UniProtKB-KW"/>
</dbReference>
<comment type="cofactor">
    <cofactor evidence="1">
        <name>Mg(2+)</name>
        <dbReference type="ChEBI" id="CHEBI:18420"/>
    </cofactor>
</comment>
<dbReference type="Pfam" id="PF00293">
    <property type="entry name" value="NUDIX"/>
    <property type="match status" value="1"/>
</dbReference>